<name>A0A2A4I2P9_9SPHN</name>
<dbReference type="EMBL" id="NWVD01000001">
    <property type="protein sequence ID" value="PCG10187.1"/>
    <property type="molecule type" value="Genomic_DNA"/>
</dbReference>
<organism evidence="2 3">
    <name type="scientific">Sphingomonas ginsenosidimutans</name>
    <dbReference type="NCBI Taxonomy" id="862134"/>
    <lineage>
        <taxon>Bacteria</taxon>
        <taxon>Pseudomonadati</taxon>
        <taxon>Pseudomonadota</taxon>
        <taxon>Alphaproteobacteria</taxon>
        <taxon>Sphingomonadales</taxon>
        <taxon>Sphingomonadaceae</taxon>
        <taxon>Sphingomonas</taxon>
    </lineage>
</organism>
<dbReference type="Proteomes" id="UP000218784">
    <property type="component" value="Unassembled WGS sequence"/>
</dbReference>
<sequence>MLAVLGVAAAGAWLWRRRSARVVADEVAAPQPPAAPVVPRRPRAPVDPTPPVAPAARGWIAFDLVARRAGVNLLTATLDAQVTVRNDGERPAEDIRLDVRLLSASASQDDELGAIFAHPVAAPATAPFALAPGEERVVTVLVTLPRGAITVLTAGGRPMFVPVAAVNLRYVTGGIAGQTAGAFAVGLERDGAAKLAPFWLDGPGRMHDSVAVRPHALSLRS</sequence>
<gene>
    <name evidence="2" type="ORF">COA17_01625</name>
</gene>
<evidence type="ECO:0000313" key="2">
    <source>
        <dbReference type="EMBL" id="PCG10187.1"/>
    </source>
</evidence>
<feature type="region of interest" description="Disordered" evidence="1">
    <location>
        <begin position="30"/>
        <end position="50"/>
    </location>
</feature>
<evidence type="ECO:0000256" key="1">
    <source>
        <dbReference type="SAM" id="MobiDB-lite"/>
    </source>
</evidence>
<dbReference type="AlphaFoldDB" id="A0A2A4I2P9"/>
<evidence type="ECO:0000313" key="3">
    <source>
        <dbReference type="Proteomes" id="UP000218784"/>
    </source>
</evidence>
<keyword evidence="3" id="KW-1185">Reference proteome</keyword>
<protein>
    <submittedName>
        <fullName evidence="2">Uncharacterized protein</fullName>
    </submittedName>
</protein>
<reference evidence="2 3" key="1">
    <citation type="submission" date="2017-09" db="EMBL/GenBank/DDBJ databases">
        <title>Sphingomonas ginsenosidimutans KACC 14949, whole genome shotgun sequence.</title>
        <authorList>
            <person name="Feng G."/>
            <person name="Zhu H."/>
        </authorList>
    </citation>
    <scope>NUCLEOTIDE SEQUENCE [LARGE SCALE GENOMIC DNA]</scope>
    <source>
        <strain evidence="2 3">KACC 14949</strain>
    </source>
</reference>
<accession>A0A2A4I2P9</accession>
<comment type="caution">
    <text evidence="2">The sequence shown here is derived from an EMBL/GenBank/DDBJ whole genome shotgun (WGS) entry which is preliminary data.</text>
</comment>
<proteinExistence type="predicted"/>